<dbReference type="PANTHER" id="PTHR12537:SF137">
    <property type="entry name" value="PUMILIO HOMOLOG 16-RELATED"/>
    <property type="match status" value="1"/>
</dbReference>
<dbReference type="GO" id="GO:0003723">
    <property type="term" value="F:RNA binding"/>
    <property type="evidence" value="ECO:0007669"/>
    <property type="project" value="UniProtKB-KW"/>
</dbReference>
<feature type="domain" description="PUM-HD" evidence="6">
    <location>
        <begin position="171"/>
        <end position="515"/>
    </location>
</feature>
<evidence type="ECO:0000259" key="6">
    <source>
        <dbReference type="PROSITE" id="PS50303"/>
    </source>
</evidence>
<evidence type="ECO:0000256" key="3">
    <source>
        <dbReference type="ARBA" id="ARBA00022884"/>
    </source>
</evidence>
<dbReference type="Proteomes" id="UP001604277">
    <property type="component" value="Unassembled WGS sequence"/>
</dbReference>
<dbReference type="AlphaFoldDB" id="A0ABD1S4G6"/>
<evidence type="ECO:0000256" key="1">
    <source>
        <dbReference type="ARBA" id="ARBA00022737"/>
    </source>
</evidence>
<keyword evidence="3" id="KW-0694">RNA-binding</keyword>
<comment type="caution">
    <text evidence="7">The sequence shown here is derived from an EMBL/GenBank/DDBJ whole genome shotgun (WGS) entry which is preliminary data.</text>
</comment>
<dbReference type="PANTHER" id="PTHR12537">
    <property type="entry name" value="RNA BINDING PROTEIN PUMILIO-RELATED"/>
    <property type="match status" value="1"/>
</dbReference>
<evidence type="ECO:0000256" key="4">
    <source>
        <dbReference type="PROSITE-ProRule" id="PRU00317"/>
    </source>
</evidence>
<proteinExistence type="predicted"/>
<reference evidence="8" key="1">
    <citation type="submission" date="2024-07" db="EMBL/GenBank/DDBJ databases">
        <title>Two chromosome-level genome assemblies of Korean endemic species Abeliophyllum distichum and Forsythia ovata (Oleaceae).</title>
        <authorList>
            <person name="Jang H."/>
        </authorList>
    </citation>
    <scope>NUCLEOTIDE SEQUENCE [LARGE SCALE GENOMIC DNA]</scope>
</reference>
<dbReference type="SMART" id="SM00025">
    <property type="entry name" value="Pumilio"/>
    <property type="match status" value="5"/>
</dbReference>
<evidence type="ECO:0000313" key="8">
    <source>
        <dbReference type="Proteomes" id="UP001604277"/>
    </source>
</evidence>
<keyword evidence="2" id="KW-0810">Translation regulation</keyword>
<dbReference type="SUPFAM" id="SSF48371">
    <property type="entry name" value="ARM repeat"/>
    <property type="match status" value="1"/>
</dbReference>
<dbReference type="InterPro" id="IPR033133">
    <property type="entry name" value="PUM-HD"/>
</dbReference>
<feature type="repeat" description="Pumilio" evidence="4">
    <location>
        <begin position="412"/>
        <end position="450"/>
    </location>
</feature>
<keyword evidence="8" id="KW-1185">Reference proteome</keyword>
<dbReference type="GO" id="GO:0006417">
    <property type="term" value="P:regulation of translation"/>
    <property type="evidence" value="ECO:0007669"/>
    <property type="project" value="UniProtKB-KW"/>
</dbReference>
<gene>
    <name evidence="7" type="ORF">Fot_39359</name>
</gene>
<sequence>MAGSTSKTFKNGHANPNDFKGFLTRFGSLRVGEDGVLKGQPATQNPVKDVIDDEQTKRRSDQLLAAQETPQGFSRNSVSNHGNIWGYHNSNNLGNVNSGLGIFTGSVNFNDKHIDSAYLSENLAGSSSGQRGTNIFYGSSTTNPANLYNRIPIWNDQIRGKENPGLFSLNEYQSGMTKLEALNNYNQRSFCRLWNQNGNNFYSNDGIRIGSKDLQRGNIQGPGITDTVLLDSIFHLMTHERRHVLFEELLDSCTIDELHSIVSKLCSNIELFIDAAFCRIGSNSIQKLIKKLKKTPYANTMTTILSSRYYLIMTHEVARHVILQCLNLLDRKSNEILYEYAIYYFLDLARHEVGCRSLNECINSIAGNQRDTLLNRIADVSDFLANDPYGNFVVQHVLELRNNVITKKILCHLQGQFIQLSKTKGGSHVVEKCIATSKFGSSWVVKEIIDCPKTTIRLGQHHFGNFVIQKALVRTKIEKQMHLHEPLVKILEQGSDDLDCSKCGKFVLALLKELQEA</sequence>
<feature type="region of interest" description="Disordered" evidence="5">
    <location>
        <begin position="35"/>
        <end position="55"/>
    </location>
</feature>
<dbReference type="PROSITE" id="PS50302">
    <property type="entry name" value="PUM"/>
    <property type="match status" value="2"/>
</dbReference>
<evidence type="ECO:0000256" key="5">
    <source>
        <dbReference type="SAM" id="MobiDB-lite"/>
    </source>
</evidence>
<dbReference type="EMBL" id="JBFOLJ010000011">
    <property type="protein sequence ID" value="KAL2495602.1"/>
    <property type="molecule type" value="Genomic_DNA"/>
</dbReference>
<evidence type="ECO:0000256" key="2">
    <source>
        <dbReference type="ARBA" id="ARBA00022845"/>
    </source>
</evidence>
<evidence type="ECO:0000313" key="7">
    <source>
        <dbReference type="EMBL" id="KAL2495602.1"/>
    </source>
</evidence>
<dbReference type="InterPro" id="IPR011989">
    <property type="entry name" value="ARM-like"/>
</dbReference>
<keyword evidence="1" id="KW-0677">Repeat</keyword>
<accession>A0ABD1S4G6</accession>
<protein>
    <submittedName>
        <fullName evidence="7">Pumilio-like protein 21</fullName>
    </submittedName>
</protein>
<name>A0ABD1S4G6_9LAMI</name>
<dbReference type="PROSITE" id="PS50303">
    <property type="entry name" value="PUM_HD"/>
    <property type="match status" value="1"/>
</dbReference>
<dbReference type="Gene3D" id="1.25.10.10">
    <property type="entry name" value="Leucine-rich Repeat Variant"/>
    <property type="match status" value="1"/>
</dbReference>
<feature type="repeat" description="Pumilio" evidence="4">
    <location>
        <begin position="376"/>
        <end position="411"/>
    </location>
</feature>
<dbReference type="InterPro" id="IPR001313">
    <property type="entry name" value="Pumilio_RNA-bd_rpt"/>
</dbReference>
<dbReference type="Pfam" id="PF00806">
    <property type="entry name" value="PUF"/>
    <property type="match status" value="4"/>
</dbReference>
<dbReference type="InterPro" id="IPR016024">
    <property type="entry name" value="ARM-type_fold"/>
</dbReference>
<organism evidence="7 8">
    <name type="scientific">Forsythia ovata</name>
    <dbReference type="NCBI Taxonomy" id="205694"/>
    <lineage>
        <taxon>Eukaryota</taxon>
        <taxon>Viridiplantae</taxon>
        <taxon>Streptophyta</taxon>
        <taxon>Embryophyta</taxon>
        <taxon>Tracheophyta</taxon>
        <taxon>Spermatophyta</taxon>
        <taxon>Magnoliopsida</taxon>
        <taxon>eudicotyledons</taxon>
        <taxon>Gunneridae</taxon>
        <taxon>Pentapetalae</taxon>
        <taxon>asterids</taxon>
        <taxon>lamiids</taxon>
        <taxon>Lamiales</taxon>
        <taxon>Oleaceae</taxon>
        <taxon>Forsythieae</taxon>
        <taxon>Forsythia</taxon>
    </lineage>
</organism>